<feature type="transmembrane region" description="Helical" evidence="1">
    <location>
        <begin position="37"/>
        <end position="55"/>
    </location>
</feature>
<evidence type="ECO:0000313" key="3">
    <source>
        <dbReference type="Proteomes" id="UP000074561"/>
    </source>
</evidence>
<dbReference type="AlphaFoldDB" id="A0A127QB21"/>
<sequence length="72" mass="8371">MSDCNNVFEAAGFTSCDFLLYPVPELRKSYMFLGVKIWKAAGLLTYNVFYTIFYYSKVIRNQSLLSLLLLLR</sequence>
<name>A0A127QB21_9BURK</name>
<evidence type="ECO:0000313" key="2">
    <source>
        <dbReference type="EMBL" id="AMP07196.1"/>
    </source>
</evidence>
<evidence type="ECO:0000256" key="1">
    <source>
        <dbReference type="SAM" id="Phobius"/>
    </source>
</evidence>
<protein>
    <submittedName>
        <fullName evidence="2">Uncharacterized protein</fullName>
    </submittedName>
</protein>
<reference evidence="2 3" key="1">
    <citation type="submission" date="2015-11" db="EMBL/GenBank/DDBJ databases">
        <title>Exploring the genomic traits of fungus-feeding bacterial genus Collimonas.</title>
        <authorList>
            <person name="Song C."/>
            <person name="Schmidt R."/>
            <person name="de Jager V."/>
            <person name="Krzyzanowska D."/>
            <person name="Jongedijk E."/>
            <person name="Cankar K."/>
            <person name="Beekwilder J."/>
            <person name="van Veen A."/>
            <person name="de Boer W."/>
            <person name="van Veen J.A."/>
            <person name="Garbeva P."/>
        </authorList>
    </citation>
    <scope>NUCLEOTIDE SEQUENCE [LARGE SCALE GENOMIC DNA]</scope>
    <source>
        <strain evidence="2 3">Ter91</strain>
    </source>
</reference>
<dbReference type="EMBL" id="CP013234">
    <property type="protein sequence ID" value="AMP07196.1"/>
    <property type="molecule type" value="Genomic_DNA"/>
</dbReference>
<keyword evidence="1" id="KW-0472">Membrane</keyword>
<dbReference type="STRING" id="279113.CPter91_4902"/>
<keyword evidence="1" id="KW-1133">Transmembrane helix</keyword>
<accession>A0A127QB21</accession>
<dbReference type="KEGG" id="cpra:CPter91_4902"/>
<organism evidence="2 3">
    <name type="scientific">Collimonas pratensis</name>
    <dbReference type="NCBI Taxonomy" id="279113"/>
    <lineage>
        <taxon>Bacteria</taxon>
        <taxon>Pseudomonadati</taxon>
        <taxon>Pseudomonadota</taxon>
        <taxon>Betaproteobacteria</taxon>
        <taxon>Burkholderiales</taxon>
        <taxon>Oxalobacteraceae</taxon>
        <taxon>Collimonas</taxon>
    </lineage>
</organism>
<keyword evidence="1" id="KW-0812">Transmembrane</keyword>
<proteinExistence type="predicted"/>
<gene>
    <name evidence="2" type="ORF">CPter91_4902</name>
</gene>
<dbReference type="Proteomes" id="UP000074561">
    <property type="component" value="Chromosome"/>
</dbReference>